<evidence type="ECO:0000256" key="6">
    <source>
        <dbReference type="SAM" id="Phobius"/>
    </source>
</evidence>
<evidence type="ECO:0000256" key="2">
    <source>
        <dbReference type="ARBA" id="ARBA00022475"/>
    </source>
</evidence>
<evidence type="ECO:0000313" key="8">
    <source>
        <dbReference type="Proteomes" id="UP000323324"/>
    </source>
</evidence>
<feature type="transmembrane region" description="Helical" evidence="6">
    <location>
        <begin position="128"/>
        <end position="149"/>
    </location>
</feature>
<accession>A0A8H2LCK9</accession>
<dbReference type="PANTHER" id="PTHR30250:SF26">
    <property type="entry name" value="PSMA PROTEIN"/>
    <property type="match status" value="1"/>
</dbReference>
<dbReference type="AlphaFoldDB" id="A0A8H2LCK9"/>
<keyword evidence="8" id="KW-1185">Reference proteome</keyword>
<evidence type="ECO:0000313" key="7">
    <source>
        <dbReference type="EMBL" id="TYB74194.1"/>
    </source>
</evidence>
<feature type="transmembrane region" description="Helical" evidence="6">
    <location>
        <begin position="267"/>
        <end position="289"/>
    </location>
</feature>
<comment type="caution">
    <text evidence="7">The sequence shown here is derived from an EMBL/GenBank/DDBJ whole genome shotgun (WGS) entry which is preliminary data.</text>
</comment>
<keyword evidence="4 6" id="KW-1133">Transmembrane helix</keyword>
<dbReference type="EMBL" id="VSKM01000007">
    <property type="protein sequence ID" value="TYB74194.1"/>
    <property type="molecule type" value="Genomic_DNA"/>
</dbReference>
<dbReference type="PANTHER" id="PTHR30250">
    <property type="entry name" value="PST FAMILY PREDICTED COLANIC ACID TRANSPORTER"/>
    <property type="match status" value="1"/>
</dbReference>
<reference evidence="7 8" key="1">
    <citation type="submission" date="2019-08" db="EMBL/GenBank/DDBJ databases">
        <title>Genomes of Antarctic Bizionia species.</title>
        <authorList>
            <person name="Bowman J.P."/>
        </authorList>
    </citation>
    <scope>NUCLEOTIDE SEQUENCE [LARGE SCALE GENOMIC DNA]</scope>
    <source>
        <strain evidence="7 8">HFD</strain>
    </source>
</reference>
<evidence type="ECO:0000256" key="4">
    <source>
        <dbReference type="ARBA" id="ARBA00022989"/>
    </source>
</evidence>
<protein>
    <recommendedName>
        <fullName evidence="9">Oligosaccharide flippase family protein</fullName>
    </recommendedName>
</protein>
<evidence type="ECO:0000256" key="5">
    <source>
        <dbReference type="ARBA" id="ARBA00023136"/>
    </source>
</evidence>
<feature type="transmembrane region" description="Helical" evidence="6">
    <location>
        <begin position="347"/>
        <end position="367"/>
    </location>
</feature>
<dbReference type="GO" id="GO:0005886">
    <property type="term" value="C:plasma membrane"/>
    <property type="evidence" value="ECO:0007669"/>
    <property type="project" value="UniProtKB-SubCell"/>
</dbReference>
<sequence>MEFEGSNKQVVKNILFNGLNFLVSIINGLLITPLIFTKLGKEPFVIIQLTISISMYATLFANSLNESLSLILVLKKELSKNIIYSSATFIYLILVLSFIPFIFVIVYYSEFIFSISETYIYDSKILLALNLFSFTIIILTNYLTTPIYINNRVDTCQQIITSRNVIRTILILGAIYFVSNSLIYIGYAYLASAISLLIVAYFIFRKALPDVFISYKYVKKEVTKNLVNLGSWSLIFQLGVLVFSYGDIIIASILLDNNSTADFTALIQWRILVYSLVGLLLQVFHPIFLKLINNSEDEKIKKLFLKGLRYLGILATICCAVIFVYSETILFYWLGTEYLYLDSMLKLIIFSWGINCAFTIYKSLYLIYNKIREIAIISIIFALSHILISCTLIIVFKFDIYSIIVSSVSLLLIRNIFVYPYFSTSFTTIKVREILREILKFIFVFFTVIVLYDLLNYYTENVLSLFNAFFQAIILGGLTIISCYFTVLNKVERLLIKSKLQKWILK</sequence>
<evidence type="ECO:0000256" key="3">
    <source>
        <dbReference type="ARBA" id="ARBA00022692"/>
    </source>
</evidence>
<feature type="transmembrane region" description="Helical" evidence="6">
    <location>
        <begin position="464"/>
        <end position="487"/>
    </location>
</feature>
<feature type="transmembrane region" description="Helical" evidence="6">
    <location>
        <begin position="225"/>
        <end position="255"/>
    </location>
</feature>
<dbReference type="InterPro" id="IPR050833">
    <property type="entry name" value="Poly_Biosynth_Transport"/>
</dbReference>
<feature type="transmembrane region" description="Helical" evidence="6">
    <location>
        <begin position="434"/>
        <end position="452"/>
    </location>
</feature>
<dbReference type="Proteomes" id="UP000323324">
    <property type="component" value="Unassembled WGS sequence"/>
</dbReference>
<organism evidence="7 8">
    <name type="scientific">Bizionia saleffrena</name>
    <dbReference type="NCBI Taxonomy" id="291189"/>
    <lineage>
        <taxon>Bacteria</taxon>
        <taxon>Pseudomonadati</taxon>
        <taxon>Bacteroidota</taxon>
        <taxon>Flavobacteriia</taxon>
        <taxon>Flavobacteriales</taxon>
        <taxon>Flavobacteriaceae</taxon>
        <taxon>Bizionia</taxon>
    </lineage>
</organism>
<feature type="transmembrane region" description="Helical" evidence="6">
    <location>
        <begin position="161"/>
        <end position="178"/>
    </location>
</feature>
<comment type="subcellular location">
    <subcellularLocation>
        <location evidence="1">Cell membrane</location>
        <topology evidence="1">Multi-pass membrane protein</topology>
    </subcellularLocation>
</comment>
<feature type="transmembrane region" description="Helical" evidence="6">
    <location>
        <begin position="374"/>
        <end position="394"/>
    </location>
</feature>
<name>A0A8H2LCK9_9FLAO</name>
<feature type="transmembrane region" description="Helical" evidence="6">
    <location>
        <begin position="43"/>
        <end position="61"/>
    </location>
</feature>
<proteinExistence type="predicted"/>
<feature type="transmembrane region" description="Helical" evidence="6">
    <location>
        <begin position="310"/>
        <end position="335"/>
    </location>
</feature>
<feature type="transmembrane region" description="Helical" evidence="6">
    <location>
        <begin position="184"/>
        <end position="204"/>
    </location>
</feature>
<keyword evidence="5 6" id="KW-0472">Membrane</keyword>
<feature type="transmembrane region" description="Helical" evidence="6">
    <location>
        <begin position="82"/>
        <end position="108"/>
    </location>
</feature>
<feature type="transmembrane region" description="Helical" evidence="6">
    <location>
        <begin position="400"/>
        <end position="422"/>
    </location>
</feature>
<evidence type="ECO:0000256" key="1">
    <source>
        <dbReference type="ARBA" id="ARBA00004651"/>
    </source>
</evidence>
<keyword evidence="3 6" id="KW-0812">Transmembrane</keyword>
<dbReference type="RefSeq" id="WP_148369879.1">
    <property type="nucleotide sequence ID" value="NZ_VSKM01000007.1"/>
</dbReference>
<feature type="transmembrane region" description="Helical" evidence="6">
    <location>
        <begin position="14"/>
        <end position="37"/>
    </location>
</feature>
<evidence type="ECO:0008006" key="9">
    <source>
        <dbReference type="Google" id="ProtNLM"/>
    </source>
</evidence>
<keyword evidence="2" id="KW-1003">Cell membrane</keyword>
<gene>
    <name evidence="7" type="ORF">ES676_08410</name>
</gene>